<protein>
    <submittedName>
        <fullName evidence="5">PGF-pre-PGF domain-containing protein</fullName>
    </submittedName>
</protein>
<dbReference type="OrthoDB" id="240412at2157"/>
<dbReference type="SUPFAM" id="SSF51126">
    <property type="entry name" value="Pectin lyase-like"/>
    <property type="match status" value="6"/>
</dbReference>
<name>A0A8G1EGG2_9EURY</name>
<dbReference type="SUPFAM" id="SSF49265">
    <property type="entry name" value="Fibronectin type III"/>
    <property type="match status" value="3"/>
</dbReference>
<dbReference type="InterPro" id="IPR003961">
    <property type="entry name" value="FN3_dom"/>
</dbReference>
<feature type="domain" description="Fibronectin type-III" evidence="4">
    <location>
        <begin position="1503"/>
        <end position="1592"/>
    </location>
</feature>
<dbReference type="InterPro" id="IPR011050">
    <property type="entry name" value="Pectin_lyase_fold/virulence"/>
</dbReference>
<dbReference type="SMART" id="SM00710">
    <property type="entry name" value="PbH1"/>
    <property type="match status" value="38"/>
</dbReference>
<dbReference type="EMBL" id="CP037968">
    <property type="protein sequence ID" value="QYZ79770.1"/>
    <property type="molecule type" value="Genomic_DNA"/>
</dbReference>
<reference evidence="5" key="1">
    <citation type="journal article" date="2005" name="Int. J. Syst. Evol. Microbiol.">
        <title>Methanofollis formosanus sp. nov., isolated from a fish pond.</title>
        <authorList>
            <person name="Wu S.Y."/>
            <person name="Chen S.C."/>
            <person name="Lai M.C."/>
        </authorList>
    </citation>
    <scope>NUCLEOTIDE SEQUENCE</scope>
    <source>
        <strain evidence="5">ML15</strain>
    </source>
</reference>
<dbReference type="InterPro" id="IPR036116">
    <property type="entry name" value="FN3_sf"/>
</dbReference>
<evidence type="ECO:0000313" key="5">
    <source>
        <dbReference type="EMBL" id="QYZ79770.1"/>
    </source>
</evidence>
<dbReference type="PANTHER" id="PTHR22990:SF15">
    <property type="entry name" value="F-BOX ONLY PROTEIN 10"/>
    <property type="match status" value="1"/>
</dbReference>
<evidence type="ECO:0000259" key="4">
    <source>
        <dbReference type="PROSITE" id="PS50853"/>
    </source>
</evidence>
<dbReference type="Gene3D" id="2.60.40.10">
    <property type="entry name" value="Immunoglobulins"/>
    <property type="match status" value="6"/>
</dbReference>
<dbReference type="InterPro" id="IPR039448">
    <property type="entry name" value="Beta_helix"/>
</dbReference>
<dbReference type="Gene3D" id="2.160.20.10">
    <property type="entry name" value="Single-stranded right-handed beta-helix, Pectin lyase-like"/>
    <property type="match status" value="6"/>
</dbReference>
<dbReference type="InterPro" id="IPR026453">
    <property type="entry name" value="PGF_pre_PGF"/>
</dbReference>
<dbReference type="InterPro" id="IPR051550">
    <property type="entry name" value="SCF-Subunits/Alg-Epimerases"/>
</dbReference>
<keyword evidence="3" id="KW-0812">Transmembrane</keyword>
<feature type="domain" description="Fibronectin type-III" evidence="4">
    <location>
        <begin position="1778"/>
        <end position="1866"/>
    </location>
</feature>
<feature type="domain" description="Fibronectin type-III" evidence="4">
    <location>
        <begin position="1595"/>
        <end position="1685"/>
    </location>
</feature>
<dbReference type="InterPro" id="IPR012334">
    <property type="entry name" value="Pectin_lyas_fold"/>
</dbReference>
<feature type="transmembrane region" description="Helical" evidence="3">
    <location>
        <begin position="2252"/>
        <end position="2272"/>
    </location>
</feature>
<keyword evidence="6" id="KW-1185">Reference proteome</keyword>
<evidence type="ECO:0000256" key="3">
    <source>
        <dbReference type="SAM" id="Phobius"/>
    </source>
</evidence>
<feature type="domain" description="Fibronectin type-III" evidence="4">
    <location>
        <begin position="1961"/>
        <end position="2052"/>
    </location>
</feature>
<dbReference type="PANTHER" id="PTHR22990">
    <property type="entry name" value="F-BOX ONLY PROTEIN"/>
    <property type="match status" value="1"/>
</dbReference>
<proteinExistence type="predicted"/>
<feature type="region of interest" description="Disordered" evidence="2">
    <location>
        <begin position="2043"/>
        <end position="2074"/>
    </location>
</feature>
<dbReference type="RefSeq" id="WP_220681077.1">
    <property type="nucleotide sequence ID" value="NZ_CP037968.1"/>
</dbReference>
<dbReference type="PROSITE" id="PS50853">
    <property type="entry name" value="FN3"/>
    <property type="match status" value="6"/>
</dbReference>
<dbReference type="Proteomes" id="UP000826709">
    <property type="component" value="Chromosome"/>
</dbReference>
<evidence type="ECO:0000256" key="1">
    <source>
        <dbReference type="ARBA" id="ARBA00022737"/>
    </source>
</evidence>
<keyword evidence="3" id="KW-0472">Membrane</keyword>
<dbReference type="Pfam" id="PF13229">
    <property type="entry name" value="Beta_helix"/>
    <property type="match status" value="7"/>
</dbReference>
<dbReference type="InterPro" id="IPR013783">
    <property type="entry name" value="Ig-like_fold"/>
</dbReference>
<dbReference type="Pfam" id="PF00041">
    <property type="entry name" value="fn3"/>
    <property type="match status" value="1"/>
</dbReference>
<dbReference type="KEGG" id="mfk:E2N92_10180"/>
<organism evidence="5 6">
    <name type="scientific">Methanofollis formosanus</name>
    <dbReference type="NCBI Taxonomy" id="299308"/>
    <lineage>
        <taxon>Archaea</taxon>
        <taxon>Methanobacteriati</taxon>
        <taxon>Methanobacteriota</taxon>
        <taxon>Stenosarchaea group</taxon>
        <taxon>Methanomicrobia</taxon>
        <taxon>Methanomicrobiales</taxon>
        <taxon>Methanomicrobiaceae</taxon>
        <taxon>Methanofollis</taxon>
    </lineage>
</organism>
<dbReference type="SMART" id="SM00060">
    <property type="entry name" value="FN3"/>
    <property type="match status" value="6"/>
</dbReference>
<feature type="domain" description="Fibronectin type-III" evidence="4">
    <location>
        <begin position="1869"/>
        <end position="1958"/>
    </location>
</feature>
<feature type="region of interest" description="Disordered" evidence="2">
    <location>
        <begin position="2224"/>
        <end position="2249"/>
    </location>
</feature>
<reference evidence="5" key="2">
    <citation type="submission" date="2019-03" db="EMBL/GenBank/DDBJ databases">
        <authorList>
            <person name="Chen S.-C."/>
            <person name="Wu S.-Y."/>
            <person name="Lai M.-C."/>
        </authorList>
    </citation>
    <scope>NUCLEOTIDE SEQUENCE</scope>
    <source>
        <strain evidence="5">ML15</strain>
    </source>
</reference>
<sequence length="2275" mass="241344">MEKEVPEIIINPSNIFRILICVSILGYLVSGVAASPPPAYSVNATGWWDETGAFNPAPANPIQAALTNASAGSVVTVVEQTSYPSSLVFDAKSITLDLNGSILDGSAITDRPGITLAGANDVTIKNGQIAHYQDSIQFTGNSDGVSISDVAIVSSGRHGIYFYRDCANTVFSNITITDPKKTGITKYDYSKLANITVRDSTVTNAGNNGIVLNDYSSYHVRDIVLSNVTVTNVTETGISVGQDRISQSRNVTVRDCTVKGAGENGVRVLGRGTVVIDGVETGENGNNAGDGSYYGLYLKGFDAPTVTLTNTTVENNRNGLYLDGVSDLLLDGDVIVRDNGGYPYYLRSCDNITVRDNTLGPKKPYTHGLYLAAVTNSTFQNITVASPDQHGIYFREDCANTLFSNITITDPKKTGITKYDSSKLANITVRDSTVTNAGNNGIVLNDYSSYHVRDIVLSNVTVTNVTETGISVGQDRISQSRNVTVRDCTVKGAGENGVRVLGRGTVVIDGVETGENGNNAGDGSYYGLYLKGFDAPTVTLTNTTIENNTNGLYLNGVSDILLDGGVIVRDNGGYPYYLQNCDNITVRDNTLGPKKPYTHGLYLAAVTNSTFRNITVASPDQHGIYFREDCANMVFSNVTITDPKKTGITKYDSSKLANITVRDSTVTNAGNNGIVLNDYSSYYVRDIVLSNVTVTNVTETGISVGQDRTSQSGNVTVRDCTVKGAGENGVRVLGRGKVVIDGVETRENGGKAGDGSYYGLYLRGYDDPTVTLTNTTIENNTNGLYLNGVSDILLDGGVIVRDNGGYPYYLQSCDNITVRDNTLGPKPYTRGLYLAAVTNSTFRNITIDRANGDALWFEGTSTGLVFDAITITKPGKSGIYFYRDCANTVFSNVTITDPAAGITKYYSSNLANITVRDSTVTNARGDGIALDDDSSHAVRDIALTNVTVRNATGNGIIIRQDSREESRNITLRDCTVEGAEKYGVELRARGTAVIDGVETRENGDNAGDGTYYGLYLKGYDAPTVTLINTTVEKNRNGLYLEQVSDLLLDNGVTVLDNGGYPYNLQNCDNITVRDHALGPKSYTHGLYLASVTNSTFKNITVASPDQHGIYFRGDCANTIFSNITITDPAAGITKYYSSNLANITIRDSTVTNASENGIVLDDDSSHAVRDIVLTNVTVRNTTGNGIIVGQESRAESKNITLQDCTVEGSGNHGIELKARGGVRVLDCEASGNARTGMVLTGIERPLLVFENATITGNNQAMQITGINATITDSALAGTTGDLDLRGNAHITLSNTTHDRTKVTLDGTSRLAVLWPLIVTTTDLTGNVVAGADVTAADVNGTVALTAQTGADGRTGPHLLTEYTRNGTAPAVLSTPYTLTASAPIGSASDTTDLSSPTTVTLRLFKDTEPPAITYVAPTPEDGARSPANVTVKVLVTDDVGVAGALLEVNGVNATMNLDGAGTTVYASAKITGDGVHRYRVYANDSAGNMNVTGMRSVGISTTPPPGVTDLAATTISETAITWTWTDPADPTFDRVMLFLNGTFLTNVSVGVGTYTTTDLAPDTAYLLSTRSVDFCGQANATWVSTTARTAPDRTPPASVTDLTAATVSETAITWTWTDPADADFDRVMLALDGTFLTNVSAGVGTYTTTDLAPDTAYLLSTRTVDIAGNLNQTWVNATARTTPDQTPPAGVTDLTAATISETAITWTWTDPADADFAAVRVYWDGALVEVPAGEEHFNATGLAPDTGYQIGTRTVDTAGNLNQTWVNATARTAPDRTPPAGVTDLTAATVSETAITWTWTDPADADFAAVRVYWNGTDVEVPAGEEHFNATGLAPDTGYQIGTRTVDTAGNLNQTWVNATARTAPDRIPPASVTDLTAATISETAITWTWTDPADADFDRVMLSLNGTFLTNVSAGVGTYTTTDLAPDTGYQIGTRTVDTAGNINQTRVNATARTAPDQTPPAGVTDLTAATISETAITWTWTDPADADFAAVRVYWNGTDVEVPAGDEHFNATGLAPDTGYQIGTRTVDTAGNINQTWVNATARTASVQPSPTPTSSSSGSGGGNSRTSAASAKPLLPDQQSSLSFKGTAIYVIDVIAADATRDLLFTVEDAGSLPAGIPCPDDETYCIEHVEQYRTNDSDIATATIRFSVSKAWLDERGYHFSDIVLLRFHNGVWTEIPTTFEGEKDGYYYYSAETPGFSYFAIVYRENGTIVPEVTAPAREAAANTSVTSEPTPPPEATRTTPTQSPSVIFGILGTSIAIIVASGAARIRKR</sequence>
<gene>
    <name evidence="5" type="ORF">E2N92_10180</name>
</gene>
<evidence type="ECO:0000313" key="6">
    <source>
        <dbReference type="Proteomes" id="UP000826709"/>
    </source>
</evidence>
<keyword evidence="3" id="KW-1133">Transmembrane helix</keyword>
<feature type="domain" description="Fibronectin type-III" evidence="4">
    <location>
        <begin position="1687"/>
        <end position="1775"/>
    </location>
</feature>
<keyword evidence="1" id="KW-0677">Repeat</keyword>
<evidence type="ECO:0000256" key="2">
    <source>
        <dbReference type="SAM" id="MobiDB-lite"/>
    </source>
</evidence>
<accession>A0A8G1EGG2</accession>
<feature type="compositionally biased region" description="Low complexity" evidence="2">
    <location>
        <begin position="2046"/>
        <end position="2060"/>
    </location>
</feature>
<dbReference type="InterPro" id="IPR006626">
    <property type="entry name" value="PbH1"/>
</dbReference>
<dbReference type="NCBIfam" id="TIGR04213">
    <property type="entry name" value="PGF_pre_PGF"/>
    <property type="match status" value="1"/>
</dbReference>